<evidence type="ECO:0000256" key="1">
    <source>
        <dbReference type="ARBA" id="ARBA00004651"/>
    </source>
</evidence>
<dbReference type="PANTHER" id="PTHR30561:SF0">
    <property type="entry name" value="GUANIDINIUM EXPORTER"/>
    <property type="match status" value="1"/>
</dbReference>
<dbReference type="GO" id="GO:0005886">
    <property type="term" value="C:plasma membrane"/>
    <property type="evidence" value="ECO:0007669"/>
    <property type="project" value="UniProtKB-SubCell"/>
</dbReference>
<keyword evidence="3" id="KW-1003">Cell membrane</keyword>
<dbReference type="Proteomes" id="UP001070352">
    <property type="component" value="Unassembled WGS sequence"/>
</dbReference>
<evidence type="ECO:0000256" key="8">
    <source>
        <dbReference type="SAM" id="Phobius"/>
    </source>
</evidence>
<evidence type="ECO:0000256" key="2">
    <source>
        <dbReference type="ARBA" id="ARBA00022448"/>
    </source>
</evidence>
<evidence type="ECO:0000256" key="5">
    <source>
        <dbReference type="ARBA" id="ARBA00022989"/>
    </source>
</evidence>
<evidence type="ECO:0000313" key="9">
    <source>
        <dbReference type="EMBL" id="MCY8120920.1"/>
    </source>
</evidence>
<evidence type="ECO:0000256" key="6">
    <source>
        <dbReference type="ARBA" id="ARBA00023136"/>
    </source>
</evidence>
<dbReference type="PANTHER" id="PTHR30561">
    <property type="entry name" value="SMR FAMILY PROTON-DEPENDENT DRUG EFFLUX TRANSPORTER SUGE"/>
    <property type="match status" value="1"/>
</dbReference>
<dbReference type="GO" id="GO:0022857">
    <property type="term" value="F:transmembrane transporter activity"/>
    <property type="evidence" value="ECO:0007669"/>
    <property type="project" value="InterPro"/>
</dbReference>
<dbReference type="RefSeq" id="WP_003219855.1">
    <property type="nucleotide sequence ID" value="NZ_CBCRWV010000009.1"/>
</dbReference>
<evidence type="ECO:0000313" key="10">
    <source>
        <dbReference type="Proteomes" id="UP001070352"/>
    </source>
</evidence>
<accession>A0A9Q4DQM3</accession>
<dbReference type="InterPro" id="IPR045324">
    <property type="entry name" value="Small_multidrug_res"/>
</dbReference>
<feature type="transmembrane region" description="Helical" evidence="8">
    <location>
        <begin position="27"/>
        <end position="44"/>
    </location>
</feature>
<feature type="transmembrane region" description="Helical" evidence="8">
    <location>
        <begin position="80"/>
        <end position="99"/>
    </location>
</feature>
<comment type="subcellular location">
    <subcellularLocation>
        <location evidence="1 7">Cell membrane</location>
        <topology evidence="1 7">Multi-pass membrane protein</topology>
    </subcellularLocation>
</comment>
<dbReference type="Gene3D" id="1.10.3730.20">
    <property type="match status" value="1"/>
</dbReference>
<gene>
    <name evidence="9" type="ORF">MOC45_09905</name>
</gene>
<dbReference type="InterPro" id="IPR000390">
    <property type="entry name" value="Small_drug/metabolite_transptr"/>
</dbReference>
<organism evidence="9 10">
    <name type="scientific">Bacillus spizizenii</name>
    <name type="common">Bacillus subtilis subsp. spizizenii</name>
    <dbReference type="NCBI Taxonomy" id="96241"/>
    <lineage>
        <taxon>Bacteria</taxon>
        <taxon>Bacillati</taxon>
        <taxon>Bacillota</taxon>
        <taxon>Bacilli</taxon>
        <taxon>Bacillales</taxon>
        <taxon>Bacillaceae</taxon>
        <taxon>Bacillus</taxon>
    </lineage>
</organism>
<proteinExistence type="inferred from homology"/>
<comment type="similarity">
    <text evidence="7">Belongs to the drug/metabolite transporter (DMT) superfamily. Small multidrug resistance (SMR) (TC 2.A.7.1) family.</text>
</comment>
<keyword evidence="4 7" id="KW-0812">Transmembrane</keyword>
<dbReference type="AlphaFoldDB" id="A0A9Q4DQM3"/>
<keyword evidence="6 8" id="KW-0472">Membrane</keyword>
<evidence type="ECO:0000256" key="7">
    <source>
        <dbReference type="RuleBase" id="RU003942"/>
    </source>
</evidence>
<sequence length="111" mass="12193">MNWVLVFIAGLLEVVWASSLKHADSLLDWIIVFLLIAISFILLIRSYRKIPMAAAYTVFVGIGTVGTYMTGIFLGESFSAAQIFFLMLLLAGILGMKLFTKESKSQPGGDI</sequence>
<keyword evidence="2" id="KW-0813">Transport</keyword>
<comment type="caution">
    <text evidence="9">The sequence shown here is derived from an EMBL/GenBank/DDBJ whole genome shotgun (WGS) entry which is preliminary data.</text>
</comment>
<dbReference type="EMBL" id="JALANJ010000013">
    <property type="protein sequence ID" value="MCY8120920.1"/>
    <property type="molecule type" value="Genomic_DNA"/>
</dbReference>
<dbReference type="SUPFAM" id="SSF103481">
    <property type="entry name" value="Multidrug resistance efflux transporter EmrE"/>
    <property type="match status" value="1"/>
</dbReference>
<dbReference type="InterPro" id="IPR037185">
    <property type="entry name" value="EmrE-like"/>
</dbReference>
<name>A0A9Q4DQM3_BACSC</name>
<reference evidence="9" key="1">
    <citation type="submission" date="2022-02" db="EMBL/GenBank/DDBJ databases">
        <title>Crop Bioprotection Bacillus Genome Sequencing.</title>
        <authorList>
            <person name="Dunlap C."/>
        </authorList>
    </citation>
    <scope>NUCLEOTIDE SEQUENCE</scope>
    <source>
        <strain evidence="9">M18B4</strain>
    </source>
</reference>
<keyword evidence="5 8" id="KW-1133">Transmembrane helix</keyword>
<evidence type="ECO:0000256" key="3">
    <source>
        <dbReference type="ARBA" id="ARBA00022475"/>
    </source>
</evidence>
<evidence type="ECO:0000256" key="4">
    <source>
        <dbReference type="ARBA" id="ARBA00022692"/>
    </source>
</evidence>
<feature type="transmembrane region" description="Helical" evidence="8">
    <location>
        <begin position="53"/>
        <end position="74"/>
    </location>
</feature>
<protein>
    <submittedName>
        <fullName evidence="9">Multidrug efflux SMR transporter</fullName>
    </submittedName>
</protein>
<dbReference type="Pfam" id="PF00893">
    <property type="entry name" value="Multi_Drug_Res"/>
    <property type="match status" value="1"/>
</dbReference>